<proteinExistence type="predicted"/>
<dbReference type="Proteomes" id="UP000188532">
    <property type="component" value="Unassembled WGS sequence"/>
</dbReference>
<dbReference type="Proteomes" id="UP000189229">
    <property type="component" value="Unassembled WGS sequence"/>
</dbReference>
<accession>A0A1V3WYN5</accession>
<protein>
    <submittedName>
        <fullName evidence="3">Uncharacterized protein</fullName>
    </submittedName>
</protein>
<reference evidence="4 5" key="1">
    <citation type="submission" date="2017-02" db="EMBL/GenBank/DDBJ databases">
        <title>Complete genome sequences of Mycobacterium kansasii strains isolated from rhesus macaques.</title>
        <authorList>
            <person name="Panda A."/>
            <person name="Nagaraj S."/>
            <person name="Zhao X."/>
            <person name="Tettelin H."/>
            <person name="Detolla L.J."/>
        </authorList>
    </citation>
    <scope>NUCLEOTIDE SEQUENCE [LARGE SCALE GENOMIC DNA]</scope>
    <source>
        <strain evidence="2 4">11-3469</strain>
        <strain evidence="3 5">11-3813</strain>
    </source>
</reference>
<gene>
    <name evidence="2" type="ORF">BZL29_8359</name>
    <name evidence="3" type="ORF">BZL30_5353</name>
</gene>
<evidence type="ECO:0000313" key="3">
    <source>
        <dbReference type="EMBL" id="OOK71952.1"/>
    </source>
</evidence>
<keyword evidence="1" id="KW-0812">Transmembrane</keyword>
<keyword evidence="1" id="KW-1133">Transmembrane helix</keyword>
<organism evidence="3 5">
    <name type="scientific">Mycobacterium kansasii</name>
    <dbReference type="NCBI Taxonomy" id="1768"/>
    <lineage>
        <taxon>Bacteria</taxon>
        <taxon>Bacillati</taxon>
        <taxon>Actinomycetota</taxon>
        <taxon>Actinomycetes</taxon>
        <taxon>Mycobacteriales</taxon>
        <taxon>Mycobacteriaceae</taxon>
        <taxon>Mycobacterium</taxon>
    </lineage>
</organism>
<dbReference type="GeneID" id="29698866"/>
<evidence type="ECO:0000313" key="4">
    <source>
        <dbReference type="Proteomes" id="UP000188532"/>
    </source>
</evidence>
<dbReference type="RefSeq" id="WP_023365504.1">
    <property type="nucleotide sequence ID" value="NZ_BLYZ01000002.1"/>
</dbReference>
<dbReference type="EMBL" id="MVBN01000014">
    <property type="protein sequence ID" value="OOK64054.1"/>
    <property type="molecule type" value="Genomic_DNA"/>
</dbReference>
<dbReference type="EMBL" id="MVBM01000005">
    <property type="protein sequence ID" value="OOK71952.1"/>
    <property type="molecule type" value="Genomic_DNA"/>
</dbReference>
<evidence type="ECO:0000256" key="1">
    <source>
        <dbReference type="SAM" id="Phobius"/>
    </source>
</evidence>
<feature type="transmembrane region" description="Helical" evidence="1">
    <location>
        <begin position="41"/>
        <end position="74"/>
    </location>
</feature>
<evidence type="ECO:0000313" key="2">
    <source>
        <dbReference type="EMBL" id="OOK64054.1"/>
    </source>
</evidence>
<keyword evidence="1" id="KW-0472">Membrane</keyword>
<evidence type="ECO:0000313" key="5">
    <source>
        <dbReference type="Proteomes" id="UP000189229"/>
    </source>
</evidence>
<name>A0A1V3WYN5_MYCKA</name>
<dbReference type="AlphaFoldDB" id="A0A1V3WYN5"/>
<comment type="caution">
    <text evidence="3">The sequence shown here is derived from an EMBL/GenBank/DDBJ whole genome shotgun (WGS) entry which is preliminary data.</text>
</comment>
<sequence length="142" mass="16060">MPPKSKGSNSSDDDWVGELLVGVVKATSIGMFRFALRWPDIATVLTVFAVTGVLGGLRWACVLTTVWAVGVWGWRLGEPDSYERLIGKPVADYRRTYLVYRRRWRTICEHHGLTISPRANPTPTRWCPICPRCASARRSTPW</sequence>